<dbReference type="InterPro" id="IPR001534">
    <property type="entry name" value="Transthyretin-like"/>
</dbReference>
<evidence type="ECO:0000256" key="5">
    <source>
        <dbReference type="SAM" id="SignalP"/>
    </source>
</evidence>
<dbReference type="Proteomes" id="UP000887574">
    <property type="component" value="Unplaced"/>
</dbReference>
<dbReference type="WBParaSite" id="jg11059">
    <property type="protein sequence ID" value="jg11059"/>
    <property type="gene ID" value="jg11059"/>
</dbReference>
<reference evidence="7" key="1">
    <citation type="submission" date="2022-11" db="UniProtKB">
        <authorList>
            <consortium name="WormBaseParasite"/>
        </authorList>
    </citation>
    <scope>IDENTIFICATION</scope>
</reference>
<dbReference type="GO" id="GO:0005576">
    <property type="term" value="C:extracellular region"/>
    <property type="evidence" value="ECO:0007669"/>
    <property type="project" value="UniProtKB-SubCell"/>
</dbReference>
<evidence type="ECO:0000313" key="6">
    <source>
        <dbReference type="Proteomes" id="UP000887574"/>
    </source>
</evidence>
<dbReference type="Pfam" id="PF01060">
    <property type="entry name" value="TTR-52"/>
    <property type="match status" value="1"/>
</dbReference>
<protein>
    <submittedName>
        <fullName evidence="7">Transthyretin-like family protein</fullName>
    </submittedName>
</protein>
<evidence type="ECO:0000256" key="3">
    <source>
        <dbReference type="ARBA" id="ARBA00022525"/>
    </source>
</evidence>
<dbReference type="Gene3D" id="2.60.40.3330">
    <property type="match status" value="1"/>
</dbReference>
<comment type="subcellular location">
    <subcellularLocation>
        <location evidence="1">Secreted</location>
    </subcellularLocation>
</comment>
<feature type="signal peptide" evidence="5">
    <location>
        <begin position="1"/>
        <end position="20"/>
    </location>
</feature>
<proteinExistence type="inferred from homology"/>
<keyword evidence="4 5" id="KW-0732">Signal</keyword>
<dbReference type="PANTHER" id="PTHR21700:SF3">
    <property type="entry name" value="TRANSTHYRETIN-LIKE PROTEIN 5"/>
    <property type="match status" value="1"/>
</dbReference>
<feature type="chain" id="PRO_5036689542" evidence="5">
    <location>
        <begin position="21"/>
        <end position="145"/>
    </location>
</feature>
<keyword evidence="6" id="KW-1185">Reference proteome</keyword>
<keyword evidence="3" id="KW-0964">Secreted</keyword>
<evidence type="ECO:0000256" key="1">
    <source>
        <dbReference type="ARBA" id="ARBA00004613"/>
    </source>
</evidence>
<accession>A0A915CNT7</accession>
<sequence>MKYSVVDCLVLLALFGLANGIGMRTKQAVGAKGYLTCDGKPASNVLVKIYDKDRFVSMDDKIANTKTDSRGFFQLQGTAREMTKIDPKLYIYHDCNDGFKPCQRRVSLMIPDKYVNDGDRPKTLYDAGTIELAGKFSGETRDCIH</sequence>
<evidence type="ECO:0000256" key="4">
    <source>
        <dbReference type="ARBA" id="ARBA00022729"/>
    </source>
</evidence>
<dbReference type="AlphaFoldDB" id="A0A915CNT7"/>
<organism evidence="6 7">
    <name type="scientific">Ditylenchus dipsaci</name>
    <dbReference type="NCBI Taxonomy" id="166011"/>
    <lineage>
        <taxon>Eukaryota</taxon>
        <taxon>Metazoa</taxon>
        <taxon>Ecdysozoa</taxon>
        <taxon>Nematoda</taxon>
        <taxon>Chromadorea</taxon>
        <taxon>Rhabditida</taxon>
        <taxon>Tylenchina</taxon>
        <taxon>Tylenchomorpha</taxon>
        <taxon>Sphaerularioidea</taxon>
        <taxon>Anguinidae</taxon>
        <taxon>Anguininae</taxon>
        <taxon>Ditylenchus</taxon>
    </lineage>
</organism>
<dbReference type="PANTHER" id="PTHR21700">
    <property type="entry name" value="TRANSTHYRETIN-LIKE FAMILY PROTEIN-RELATED"/>
    <property type="match status" value="1"/>
</dbReference>
<evidence type="ECO:0000313" key="7">
    <source>
        <dbReference type="WBParaSite" id="jg11059"/>
    </source>
</evidence>
<dbReference type="InterPro" id="IPR038479">
    <property type="entry name" value="Transthyretin-like_sf"/>
</dbReference>
<evidence type="ECO:0000256" key="2">
    <source>
        <dbReference type="ARBA" id="ARBA00010112"/>
    </source>
</evidence>
<comment type="similarity">
    <text evidence="2">Belongs to the nematode transthyretin-like family.</text>
</comment>
<name>A0A915CNT7_9BILA</name>
<dbReference type="GO" id="GO:0009986">
    <property type="term" value="C:cell surface"/>
    <property type="evidence" value="ECO:0007669"/>
    <property type="project" value="InterPro"/>
</dbReference>